<name>A0A5B0PZV6_PUCGR</name>
<feature type="region of interest" description="Disordered" evidence="1">
    <location>
        <begin position="217"/>
        <end position="255"/>
    </location>
</feature>
<dbReference type="Proteomes" id="UP000324748">
    <property type="component" value="Unassembled WGS sequence"/>
</dbReference>
<evidence type="ECO:0000313" key="3">
    <source>
        <dbReference type="EMBL" id="KAA1106472.1"/>
    </source>
</evidence>
<sequence>MPINSASGASCQINLLQPSPSAGSPSIRTPCEEYDHQTTLDPTTGAIQEMVTIQSQQASPFGILIDIKPTAYSSLKQQQQQQQQHPTNPPQSSTHDHQSVIIPEDYACKIILDGIEVGSYQHPKSESYSKKHITRIVAADGLTIQALQFAKLNLVDPDDYDDDNHQSLVSTDPIDRICEDETVIKALGTIQIDVFRCTLVAQPRCITTATTTIVPPVKPPTVTSNQMKFSERSKKARLSTSAGLAQQETPRDPPSEMRWHYQSIDPFPFLQFIFKYKPRSILESEGILFAQPAPTVEFKPDPQNQIRSEQSSSINNHHYCNSRNDELEAHDHKRVQVEDDHGRVEDKKPKIIDLTGLDDL</sequence>
<reference evidence="5 6" key="1">
    <citation type="submission" date="2019-05" db="EMBL/GenBank/DDBJ databases">
        <title>Emergence of the Ug99 lineage of the wheat stem rust pathogen through somatic hybridization.</title>
        <authorList>
            <person name="Li F."/>
            <person name="Upadhyaya N.M."/>
            <person name="Sperschneider J."/>
            <person name="Matny O."/>
            <person name="Nguyen-Phuc H."/>
            <person name="Mago R."/>
            <person name="Raley C."/>
            <person name="Miller M.E."/>
            <person name="Silverstein K.A.T."/>
            <person name="Henningsen E."/>
            <person name="Hirsch C.D."/>
            <person name="Visser B."/>
            <person name="Pretorius Z.A."/>
            <person name="Steffenson B.J."/>
            <person name="Schwessinger B."/>
            <person name="Dodds P.N."/>
            <person name="Figueroa M."/>
        </authorList>
    </citation>
    <scope>NUCLEOTIDE SEQUENCE [LARGE SCALE GENOMIC DNA]</scope>
    <source>
        <strain evidence="3">21-0</strain>
        <strain evidence="4 6">Ug99</strain>
    </source>
</reference>
<accession>A0A5B0PZV6</accession>
<dbReference type="PANTHER" id="PTHR36223">
    <property type="entry name" value="BETA-LACTAMASE-TYPE TRANSPEPTIDASE FOLD DOMAIN CONTAINING PROTEIN"/>
    <property type="match status" value="1"/>
</dbReference>
<evidence type="ECO:0000313" key="4">
    <source>
        <dbReference type="EMBL" id="KAA1126338.1"/>
    </source>
</evidence>
<dbReference type="Pfam" id="PF25534">
    <property type="entry name" value="DUF7918"/>
    <property type="match status" value="1"/>
</dbReference>
<feature type="compositionally biased region" description="Polar residues" evidence="1">
    <location>
        <begin position="238"/>
        <end position="248"/>
    </location>
</feature>
<evidence type="ECO:0000256" key="1">
    <source>
        <dbReference type="SAM" id="MobiDB-lite"/>
    </source>
</evidence>
<dbReference type="InterPro" id="IPR057678">
    <property type="entry name" value="DUF7918"/>
</dbReference>
<evidence type="ECO:0000313" key="5">
    <source>
        <dbReference type="Proteomes" id="UP000324748"/>
    </source>
</evidence>
<dbReference type="OrthoDB" id="3237202at2759"/>
<proteinExistence type="predicted"/>
<keyword evidence="5" id="KW-1185">Reference proteome</keyword>
<dbReference type="Proteomes" id="UP000325313">
    <property type="component" value="Unassembled WGS sequence"/>
</dbReference>
<evidence type="ECO:0000313" key="6">
    <source>
        <dbReference type="Proteomes" id="UP000325313"/>
    </source>
</evidence>
<feature type="region of interest" description="Disordered" evidence="1">
    <location>
        <begin position="73"/>
        <end position="97"/>
    </location>
</feature>
<dbReference type="EMBL" id="VDEP01000172">
    <property type="protein sequence ID" value="KAA1126338.1"/>
    <property type="molecule type" value="Genomic_DNA"/>
</dbReference>
<comment type="caution">
    <text evidence="3">The sequence shown here is derived from an EMBL/GenBank/DDBJ whole genome shotgun (WGS) entry which is preliminary data.</text>
</comment>
<organism evidence="3 5">
    <name type="scientific">Puccinia graminis f. sp. tritici</name>
    <dbReference type="NCBI Taxonomy" id="56615"/>
    <lineage>
        <taxon>Eukaryota</taxon>
        <taxon>Fungi</taxon>
        <taxon>Dikarya</taxon>
        <taxon>Basidiomycota</taxon>
        <taxon>Pucciniomycotina</taxon>
        <taxon>Pucciniomycetes</taxon>
        <taxon>Pucciniales</taxon>
        <taxon>Pucciniaceae</taxon>
        <taxon>Puccinia</taxon>
    </lineage>
</organism>
<dbReference type="AlphaFoldDB" id="A0A5B0PZV6"/>
<feature type="region of interest" description="Disordered" evidence="1">
    <location>
        <begin position="1"/>
        <end position="31"/>
    </location>
</feature>
<evidence type="ECO:0000259" key="2">
    <source>
        <dbReference type="Pfam" id="PF25534"/>
    </source>
</evidence>
<feature type="compositionally biased region" description="Polar residues" evidence="1">
    <location>
        <begin position="1"/>
        <end position="27"/>
    </location>
</feature>
<dbReference type="EMBL" id="VSWC01000040">
    <property type="protein sequence ID" value="KAA1106472.1"/>
    <property type="molecule type" value="Genomic_DNA"/>
</dbReference>
<feature type="domain" description="DUF7918" evidence="2">
    <location>
        <begin position="138"/>
        <end position="287"/>
    </location>
</feature>
<dbReference type="PANTHER" id="PTHR36223:SF5">
    <property type="entry name" value="BETA-LACTAMASE-TYPE TRANSPEPTIDASE FOLD DOMAIN CONTAINING PROTEIN"/>
    <property type="match status" value="1"/>
</dbReference>
<protein>
    <recommendedName>
        <fullName evidence="2">DUF7918 domain-containing protein</fullName>
    </recommendedName>
</protein>
<gene>
    <name evidence="3" type="ORF">PGT21_035366</name>
    <name evidence="4" type="ORF">PGTUg99_027494</name>
</gene>